<sequence>MRLPLIQLERIEQRQLRHALGAVLADALQQIAPVPTQTLGSGRIEQCSGVGQDGAQPRVVLDRVQDQAVQQYLERGQQQHEQGHALLPCGGFQRLGEFRLQADIQACPGMTQLQRAWAVGRQLQHRLLVAQLLAPVVELARLLARRHPLALPGGIIGVLERQGRQSNGCAVSCATRACSASLATVSTGRSKSPAPWMRCQACSPS</sequence>
<evidence type="ECO:0000313" key="2">
    <source>
        <dbReference type="Proteomes" id="UP000218231"/>
    </source>
</evidence>
<keyword evidence="2" id="KW-1185">Reference proteome</keyword>
<dbReference type="EMBL" id="LIAE01008291">
    <property type="protein sequence ID" value="PAV74696.1"/>
    <property type="molecule type" value="Genomic_DNA"/>
</dbReference>
<protein>
    <submittedName>
        <fullName evidence="1">Uncharacterized protein</fullName>
    </submittedName>
</protein>
<reference evidence="1 2" key="1">
    <citation type="journal article" date="2017" name="Curr. Biol.">
        <title>Genome architecture and evolution of a unichromosomal asexual nematode.</title>
        <authorList>
            <person name="Fradin H."/>
            <person name="Zegar C."/>
            <person name="Gutwein M."/>
            <person name="Lucas J."/>
            <person name="Kovtun M."/>
            <person name="Corcoran D."/>
            <person name="Baugh L.R."/>
            <person name="Kiontke K."/>
            <person name="Gunsalus K."/>
            <person name="Fitch D.H."/>
            <person name="Piano F."/>
        </authorList>
    </citation>
    <scope>NUCLEOTIDE SEQUENCE [LARGE SCALE GENOMIC DNA]</scope>
    <source>
        <strain evidence="1">PF1309</strain>
    </source>
</reference>
<dbReference type="AntiFam" id="ANF00178">
    <property type="entry name" value="Shadow ORF (opposite dhbF)"/>
</dbReference>
<gene>
    <name evidence="1" type="ORF">WR25_12079</name>
</gene>
<comment type="caution">
    <text evidence="1">The sequence shown here is derived from an EMBL/GenBank/DDBJ whole genome shotgun (WGS) entry which is preliminary data.</text>
</comment>
<proteinExistence type="predicted"/>
<evidence type="ECO:0000313" key="1">
    <source>
        <dbReference type="EMBL" id="PAV74696.1"/>
    </source>
</evidence>
<accession>A0A2A2KKY3</accession>
<dbReference type="Proteomes" id="UP000218231">
    <property type="component" value="Unassembled WGS sequence"/>
</dbReference>
<name>A0A2A2KKY3_9BILA</name>
<dbReference type="AlphaFoldDB" id="A0A2A2KKY3"/>
<organism evidence="1 2">
    <name type="scientific">Diploscapter pachys</name>
    <dbReference type="NCBI Taxonomy" id="2018661"/>
    <lineage>
        <taxon>Eukaryota</taxon>
        <taxon>Metazoa</taxon>
        <taxon>Ecdysozoa</taxon>
        <taxon>Nematoda</taxon>
        <taxon>Chromadorea</taxon>
        <taxon>Rhabditida</taxon>
        <taxon>Rhabditina</taxon>
        <taxon>Rhabditomorpha</taxon>
        <taxon>Rhabditoidea</taxon>
        <taxon>Rhabditidae</taxon>
        <taxon>Diploscapter</taxon>
    </lineage>
</organism>